<dbReference type="EMBL" id="CAJJDM010000161">
    <property type="protein sequence ID" value="CAD8113650.1"/>
    <property type="molecule type" value="Genomic_DNA"/>
</dbReference>
<dbReference type="Proteomes" id="UP000688137">
    <property type="component" value="Unassembled WGS sequence"/>
</dbReference>
<proteinExistence type="predicted"/>
<sequence>MVPNGLSILVFGNHQQNYRKLCEFYNSHKRYVMVQNLLIDQTIKYRQYLIINSSIWIFKNNYLKYYINLSQNICAISYYLSIWHINYIEFNYAQIHNALFVWTHTAISDLRISITSIHSYLLWTLRVDKSEDSN</sequence>
<comment type="caution">
    <text evidence="1">The sequence shown here is derived from an EMBL/GenBank/DDBJ whole genome shotgun (WGS) entry which is preliminary data.</text>
</comment>
<evidence type="ECO:0000313" key="2">
    <source>
        <dbReference type="Proteomes" id="UP000688137"/>
    </source>
</evidence>
<gene>
    <name evidence="1" type="ORF">PPRIM_AZ9-3.1.T1560037</name>
</gene>
<accession>A0A8S1QGF5</accession>
<name>A0A8S1QGF5_PARPR</name>
<protein>
    <submittedName>
        <fullName evidence="1">Uncharacterized protein</fullName>
    </submittedName>
</protein>
<evidence type="ECO:0000313" key="1">
    <source>
        <dbReference type="EMBL" id="CAD8113650.1"/>
    </source>
</evidence>
<organism evidence="1 2">
    <name type="scientific">Paramecium primaurelia</name>
    <dbReference type="NCBI Taxonomy" id="5886"/>
    <lineage>
        <taxon>Eukaryota</taxon>
        <taxon>Sar</taxon>
        <taxon>Alveolata</taxon>
        <taxon>Ciliophora</taxon>
        <taxon>Intramacronucleata</taxon>
        <taxon>Oligohymenophorea</taxon>
        <taxon>Peniculida</taxon>
        <taxon>Parameciidae</taxon>
        <taxon>Paramecium</taxon>
    </lineage>
</organism>
<dbReference type="AlphaFoldDB" id="A0A8S1QGF5"/>
<reference evidence="1" key="1">
    <citation type="submission" date="2021-01" db="EMBL/GenBank/DDBJ databases">
        <authorList>
            <consortium name="Genoscope - CEA"/>
            <person name="William W."/>
        </authorList>
    </citation>
    <scope>NUCLEOTIDE SEQUENCE</scope>
</reference>
<keyword evidence="2" id="KW-1185">Reference proteome</keyword>